<protein>
    <submittedName>
        <fullName evidence="1">Uncharacterized protein</fullName>
    </submittedName>
</protein>
<sequence>QCSQTWGSTALQHPEDTEEDLKFCPVKHWEPVKRSQRWGNVVLPSCPSHKSGSRVLDQPDPCSCSLTRSSTQPSTAVGHDKSV</sequence>
<proteinExistence type="predicted"/>
<evidence type="ECO:0000313" key="1">
    <source>
        <dbReference type="EMBL" id="SBP57901.1"/>
    </source>
</evidence>
<organism evidence="1">
    <name type="scientific">Nothobranchius furzeri</name>
    <name type="common">Turquoise killifish</name>
    <dbReference type="NCBI Taxonomy" id="105023"/>
    <lineage>
        <taxon>Eukaryota</taxon>
        <taxon>Metazoa</taxon>
        <taxon>Chordata</taxon>
        <taxon>Craniata</taxon>
        <taxon>Vertebrata</taxon>
        <taxon>Euteleostomi</taxon>
        <taxon>Actinopterygii</taxon>
        <taxon>Neopterygii</taxon>
        <taxon>Teleostei</taxon>
        <taxon>Neoteleostei</taxon>
        <taxon>Acanthomorphata</taxon>
        <taxon>Ovalentaria</taxon>
        <taxon>Atherinomorphae</taxon>
        <taxon>Cyprinodontiformes</taxon>
        <taxon>Nothobranchiidae</taxon>
        <taxon>Nothobranchius</taxon>
    </lineage>
</organism>
<feature type="non-terminal residue" evidence="1">
    <location>
        <position position="1"/>
    </location>
</feature>
<name>A0A1A8ATU9_NOTFU</name>
<reference evidence="1" key="2">
    <citation type="submission" date="2016-06" db="EMBL/GenBank/DDBJ databases">
        <title>The genome of a short-lived fish provides insights into sex chromosome evolution and the genetic control of aging.</title>
        <authorList>
            <person name="Reichwald K."/>
            <person name="Felder M."/>
            <person name="Petzold A."/>
            <person name="Koch P."/>
            <person name="Groth M."/>
            <person name="Platzer M."/>
        </authorList>
    </citation>
    <scope>NUCLEOTIDE SEQUENCE</scope>
    <source>
        <tissue evidence="1">Brain</tissue>
    </source>
</reference>
<reference evidence="1" key="1">
    <citation type="submission" date="2016-05" db="EMBL/GenBank/DDBJ databases">
        <authorList>
            <person name="Lavstsen T."/>
            <person name="Jespersen J.S."/>
        </authorList>
    </citation>
    <scope>NUCLEOTIDE SEQUENCE</scope>
    <source>
        <tissue evidence="1">Brain</tissue>
    </source>
</reference>
<feature type="non-terminal residue" evidence="1">
    <location>
        <position position="83"/>
    </location>
</feature>
<accession>A0A1A8ATU9</accession>
<dbReference type="AlphaFoldDB" id="A0A1A8ATU9"/>
<gene>
    <name evidence="1" type="primary">CU861891.1</name>
</gene>
<dbReference type="EMBL" id="HADY01019416">
    <property type="protein sequence ID" value="SBP57901.1"/>
    <property type="molecule type" value="Transcribed_RNA"/>
</dbReference>